<evidence type="ECO:0000256" key="11">
    <source>
        <dbReference type="SAM" id="MobiDB-lite"/>
    </source>
</evidence>
<comment type="similarity">
    <text evidence="10">Belongs to the peptidase M48 family.</text>
</comment>
<evidence type="ECO:0000256" key="6">
    <source>
        <dbReference type="ARBA" id="ARBA00022833"/>
    </source>
</evidence>
<keyword evidence="9 12" id="KW-0472">Membrane</keyword>
<comment type="caution">
    <text evidence="14">The sequence shown here is derived from an EMBL/GenBank/DDBJ whole genome shotgun (WGS) entry which is preliminary data.</text>
</comment>
<keyword evidence="4" id="KW-0479">Metal-binding</keyword>
<evidence type="ECO:0000256" key="9">
    <source>
        <dbReference type="ARBA" id="ARBA00023136"/>
    </source>
</evidence>
<dbReference type="InterPro" id="IPR001915">
    <property type="entry name" value="Peptidase_M48"/>
</dbReference>
<evidence type="ECO:0000256" key="8">
    <source>
        <dbReference type="ARBA" id="ARBA00023049"/>
    </source>
</evidence>
<comment type="cofactor">
    <cofactor evidence="10">
        <name>Zn(2+)</name>
        <dbReference type="ChEBI" id="CHEBI:29105"/>
    </cofactor>
    <text evidence="10">Binds 1 zinc ion per subunit.</text>
</comment>
<name>A0ABR9PE47_9ACTN</name>
<feature type="transmembrane region" description="Helical" evidence="12">
    <location>
        <begin position="182"/>
        <end position="205"/>
    </location>
</feature>
<reference evidence="14 15" key="1">
    <citation type="submission" date="2020-09" db="EMBL/GenBank/DDBJ databases">
        <title>Diversity and distribution of actinomycetes associated with coral in the coast of Hainan.</title>
        <authorList>
            <person name="Li F."/>
        </authorList>
    </citation>
    <scope>NUCLEOTIDE SEQUENCE [LARGE SCALE GENOMIC DNA]</scope>
    <source>
        <strain evidence="14 15">HNM0947</strain>
    </source>
</reference>
<evidence type="ECO:0000256" key="12">
    <source>
        <dbReference type="SAM" id="Phobius"/>
    </source>
</evidence>
<dbReference type="EMBL" id="JADBGI010000034">
    <property type="protein sequence ID" value="MBE3002122.1"/>
    <property type="molecule type" value="Genomic_DNA"/>
</dbReference>
<dbReference type="GO" id="GO:0008237">
    <property type="term" value="F:metallopeptidase activity"/>
    <property type="evidence" value="ECO:0007669"/>
    <property type="project" value="UniProtKB-KW"/>
</dbReference>
<evidence type="ECO:0000256" key="7">
    <source>
        <dbReference type="ARBA" id="ARBA00022989"/>
    </source>
</evidence>
<feature type="compositionally biased region" description="Basic and acidic residues" evidence="11">
    <location>
        <begin position="429"/>
        <end position="440"/>
    </location>
</feature>
<evidence type="ECO:0000256" key="1">
    <source>
        <dbReference type="ARBA" id="ARBA00022475"/>
    </source>
</evidence>
<evidence type="ECO:0000256" key="10">
    <source>
        <dbReference type="RuleBase" id="RU003983"/>
    </source>
</evidence>
<feature type="region of interest" description="Disordered" evidence="11">
    <location>
        <begin position="419"/>
        <end position="440"/>
    </location>
</feature>
<evidence type="ECO:0000256" key="2">
    <source>
        <dbReference type="ARBA" id="ARBA00022670"/>
    </source>
</evidence>
<evidence type="ECO:0000256" key="3">
    <source>
        <dbReference type="ARBA" id="ARBA00022692"/>
    </source>
</evidence>
<keyword evidence="1" id="KW-1003">Cell membrane</keyword>
<keyword evidence="7 12" id="KW-1133">Transmembrane helix</keyword>
<feature type="region of interest" description="Disordered" evidence="11">
    <location>
        <begin position="1"/>
        <end position="66"/>
    </location>
</feature>
<evidence type="ECO:0000256" key="5">
    <source>
        <dbReference type="ARBA" id="ARBA00022801"/>
    </source>
</evidence>
<keyword evidence="8 10" id="KW-0482">Metalloprotease</keyword>
<dbReference type="Proteomes" id="UP000806528">
    <property type="component" value="Unassembled WGS sequence"/>
</dbReference>
<dbReference type="InterPro" id="IPR050083">
    <property type="entry name" value="HtpX_protease"/>
</dbReference>
<protein>
    <submittedName>
        <fullName evidence="14">M48 family metalloprotease</fullName>
    </submittedName>
</protein>
<dbReference type="PANTHER" id="PTHR43221:SF2">
    <property type="entry name" value="PROTEASE HTPX HOMOLOG"/>
    <property type="match status" value="1"/>
</dbReference>
<feature type="transmembrane region" description="Helical" evidence="12">
    <location>
        <begin position="139"/>
        <end position="162"/>
    </location>
</feature>
<evidence type="ECO:0000313" key="15">
    <source>
        <dbReference type="Proteomes" id="UP000806528"/>
    </source>
</evidence>
<evidence type="ECO:0000259" key="13">
    <source>
        <dbReference type="Pfam" id="PF01435"/>
    </source>
</evidence>
<keyword evidence="5 10" id="KW-0378">Hydrolase</keyword>
<dbReference type="PANTHER" id="PTHR43221">
    <property type="entry name" value="PROTEASE HTPX"/>
    <property type="match status" value="1"/>
</dbReference>
<gene>
    <name evidence="14" type="ORF">IDM40_25975</name>
</gene>
<evidence type="ECO:0000313" key="14">
    <source>
        <dbReference type="EMBL" id="MBE3002122.1"/>
    </source>
</evidence>
<feature type="transmembrane region" description="Helical" evidence="12">
    <location>
        <begin position="93"/>
        <end position="119"/>
    </location>
</feature>
<organism evidence="14 15">
    <name type="scientific">Nocardiopsis coralli</name>
    <dbReference type="NCBI Taxonomy" id="2772213"/>
    <lineage>
        <taxon>Bacteria</taxon>
        <taxon>Bacillati</taxon>
        <taxon>Actinomycetota</taxon>
        <taxon>Actinomycetes</taxon>
        <taxon>Streptosporangiales</taxon>
        <taxon>Nocardiopsidaceae</taxon>
        <taxon>Nocardiopsis</taxon>
    </lineage>
</organism>
<dbReference type="RefSeq" id="WP_193124712.1">
    <property type="nucleotide sequence ID" value="NZ_JADBGI010000034.1"/>
</dbReference>
<feature type="transmembrane region" description="Helical" evidence="12">
    <location>
        <begin position="328"/>
        <end position="348"/>
    </location>
</feature>
<keyword evidence="6 10" id="KW-0862">Zinc</keyword>
<sequence>MYCDQCGSRLSQASSRCPNCDSAPPLPPSAHFRSRPGGDGADDARGKKPEPRFDPAAPPTQRSRRWGPSLLLENPWANLAALATAWLNLPLVVLFSAIGAIFGAVAGLFSGGLAGPGVLSRLDLVLDLFVPLPVDVEELLPTASVLIGGTIGAIIGAVNGALNLAYTGLVAPWTLLWQLNPVWPIALLAGQVVCALALAIGYVFYTRYTERSALYLAGARRPSRREAELFLPMVATISARMGLRSPPPLLIDDSRAPKAYAAIQHIVITRGMLEVLGYERSMVSGVLAHEIAHIKHGDAVAGTWTKAIALPAFLVFEIAYRLRARSGLFFALFALFAWSVLVCVRLVVMPLNASRSRRAEERADREAARAGYGTGLYNALATLGTGFDGARTGWDRTVLASHPPFELRLEALEEPGGLYPLPNSHAASVRRDPDTRLYKD</sequence>
<proteinExistence type="inferred from homology"/>
<feature type="compositionally biased region" description="Polar residues" evidence="11">
    <location>
        <begin position="8"/>
        <end position="17"/>
    </location>
</feature>
<accession>A0ABR9PE47</accession>
<feature type="domain" description="Peptidase M48" evidence="13">
    <location>
        <begin position="241"/>
        <end position="414"/>
    </location>
</feature>
<dbReference type="Gene3D" id="3.30.2010.10">
    <property type="entry name" value="Metalloproteases ('zincins'), catalytic domain"/>
    <property type="match status" value="1"/>
</dbReference>
<keyword evidence="15" id="KW-1185">Reference proteome</keyword>
<evidence type="ECO:0000256" key="4">
    <source>
        <dbReference type="ARBA" id="ARBA00022723"/>
    </source>
</evidence>
<keyword evidence="3 12" id="KW-0812">Transmembrane</keyword>
<dbReference type="Pfam" id="PF01435">
    <property type="entry name" value="Peptidase_M48"/>
    <property type="match status" value="1"/>
</dbReference>
<keyword evidence="2 10" id="KW-0645">Protease</keyword>
<feature type="compositionally biased region" description="Basic and acidic residues" evidence="11">
    <location>
        <begin position="42"/>
        <end position="53"/>
    </location>
</feature>